<keyword evidence="2" id="KW-1185">Reference proteome</keyword>
<name>A0A4Y9YB67_9AGAM</name>
<sequence length="272" mass="29717">MAESQYHAFKDCVARRIIADSALSSPSEDASELDDFSSYLAQKFWLVKYVLILNRFKFSIALGGTVASNMPSRRVLCGVRTALFCFSVRSLVFKYAVHPAHRVGDARNCPVHSVDANERTRSSSAILDFLRASVSVRSSSGLALPLRITPLSLVHIDLEGKEVPPPPPTSPDQSRMHEDCLWHLLNLSTLPWGLPLGLDRVSSGAFLTHAFATLETSSPSGSSICGMRMMLNDSASCLLDSFKPTSRKVQRTSQIANLVPIMNAEVVAPVDL</sequence>
<dbReference type="Proteomes" id="UP000298327">
    <property type="component" value="Unassembled WGS sequence"/>
</dbReference>
<dbReference type="OrthoDB" id="4850648at2759"/>
<evidence type="ECO:0000313" key="1">
    <source>
        <dbReference type="EMBL" id="TFY59555.1"/>
    </source>
</evidence>
<gene>
    <name evidence="1" type="ORF">EVG20_g7743</name>
</gene>
<protein>
    <submittedName>
        <fullName evidence="1">Uncharacterized protein</fullName>
    </submittedName>
</protein>
<dbReference type="AlphaFoldDB" id="A0A4Y9YB67"/>
<organism evidence="1 2">
    <name type="scientific">Dentipellis fragilis</name>
    <dbReference type="NCBI Taxonomy" id="205917"/>
    <lineage>
        <taxon>Eukaryota</taxon>
        <taxon>Fungi</taxon>
        <taxon>Dikarya</taxon>
        <taxon>Basidiomycota</taxon>
        <taxon>Agaricomycotina</taxon>
        <taxon>Agaricomycetes</taxon>
        <taxon>Russulales</taxon>
        <taxon>Hericiaceae</taxon>
        <taxon>Dentipellis</taxon>
    </lineage>
</organism>
<reference evidence="1 2" key="1">
    <citation type="submission" date="2019-02" db="EMBL/GenBank/DDBJ databases">
        <title>Genome sequencing of the rare red list fungi Dentipellis fragilis.</title>
        <authorList>
            <person name="Buettner E."/>
            <person name="Kellner H."/>
        </authorList>
    </citation>
    <scope>NUCLEOTIDE SEQUENCE [LARGE SCALE GENOMIC DNA]</scope>
    <source>
        <strain evidence="1 2">DSM 105465</strain>
    </source>
</reference>
<accession>A0A4Y9YB67</accession>
<comment type="caution">
    <text evidence="1">The sequence shown here is derived from an EMBL/GenBank/DDBJ whole genome shotgun (WGS) entry which is preliminary data.</text>
</comment>
<evidence type="ECO:0000313" key="2">
    <source>
        <dbReference type="Proteomes" id="UP000298327"/>
    </source>
</evidence>
<dbReference type="EMBL" id="SEOQ01000612">
    <property type="protein sequence ID" value="TFY59555.1"/>
    <property type="molecule type" value="Genomic_DNA"/>
</dbReference>
<proteinExistence type="predicted"/>